<feature type="chain" id="PRO_5037528134" evidence="1">
    <location>
        <begin position="20"/>
        <end position="548"/>
    </location>
</feature>
<accession>A0A923TDR1</accession>
<dbReference type="InterPro" id="IPR001466">
    <property type="entry name" value="Beta-lactam-related"/>
</dbReference>
<dbReference type="PANTHER" id="PTHR46825">
    <property type="entry name" value="D-ALANYL-D-ALANINE-CARBOXYPEPTIDASE/ENDOPEPTIDASE AMPH"/>
    <property type="match status" value="1"/>
</dbReference>
<feature type="domain" description="Beta-lactamase-related" evidence="2">
    <location>
        <begin position="41"/>
        <end position="340"/>
    </location>
</feature>
<feature type="signal peptide" evidence="1">
    <location>
        <begin position="1"/>
        <end position="19"/>
    </location>
</feature>
<comment type="caution">
    <text evidence="3">The sequence shown here is derived from an EMBL/GenBank/DDBJ whole genome shotgun (WGS) entry which is preliminary data.</text>
</comment>
<evidence type="ECO:0000313" key="4">
    <source>
        <dbReference type="Proteomes" id="UP000650081"/>
    </source>
</evidence>
<keyword evidence="1" id="KW-0732">Signal</keyword>
<protein>
    <submittedName>
        <fullName evidence="3">Beta-lactamase family protein</fullName>
    </submittedName>
</protein>
<organism evidence="3 4">
    <name type="scientific">Neolewinella lacunae</name>
    <dbReference type="NCBI Taxonomy" id="1517758"/>
    <lineage>
        <taxon>Bacteria</taxon>
        <taxon>Pseudomonadati</taxon>
        <taxon>Bacteroidota</taxon>
        <taxon>Saprospiria</taxon>
        <taxon>Saprospirales</taxon>
        <taxon>Lewinellaceae</taxon>
        <taxon>Neolewinella</taxon>
    </lineage>
</organism>
<dbReference type="InterPro" id="IPR050491">
    <property type="entry name" value="AmpC-like"/>
</dbReference>
<name>A0A923TDR1_9BACT</name>
<dbReference type="EMBL" id="JACSIT010000118">
    <property type="protein sequence ID" value="MBC6995127.1"/>
    <property type="molecule type" value="Genomic_DNA"/>
</dbReference>
<dbReference type="Pfam" id="PF00144">
    <property type="entry name" value="Beta-lactamase"/>
    <property type="match status" value="1"/>
</dbReference>
<dbReference type="RefSeq" id="WP_187467175.1">
    <property type="nucleotide sequence ID" value="NZ_JACSIT010000118.1"/>
</dbReference>
<evidence type="ECO:0000313" key="3">
    <source>
        <dbReference type="EMBL" id="MBC6995127.1"/>
    </source>
</evidence>
<dbReference type="AlphaFoldDB" id="A0A923TDR1"/>
<dbReference type="InterPro" id="IPR012338">
    <property type="entry name" value="Beta-lactam/transpept-like"/>
</dbReference>
<evidence type="ECO:0000256" key="1">
    <source>
        <dbReference type="SAM" id="SignalP"/>
    </source>
</evidence>
<keyword evidence="4" id="KW-1185">Reference proteome</keyword>
<proteinExistence type="predicted"/>
<dbReference type="Gene3D" id="3.40.710.10">
    <property type="entry name" value="DD-peptidase/beta-lactamase superfamily"/>
    <property type="match status" value="1"/>
</dbReference>
<dbReference type="PANTHER" id="PTHR46825:SF9">
    <property type="entry name" value="BETA-LACTAMASE-RELATED DOMAIN-CONTAINING PROTEIN"/>
    <property type="match status" value="1"/>
</dbReference>
<evidence type="ECO:0000259" key="2">
    <source>
        <dbReference type="Pfam" id="PF00144"/>
    </source>
</evidence>
<dbReference type="Proteomes" id="UP000650081">
    <property type="component" value="Unassembled WGS sequence"/>
</dbReference>
<gene>
    <name evidence="3" type="ORF">H9S92_13185</name>
</gene>
<dbReference type="SUPFAM" id="SSF56601">
    <property type="entry name" value="beta-lactamase/transpeptidase-like"/>
    <property type="match status" value="1"/>
</dbReference>
<sequence>MKTFSLLFLLFSCAAHLLAQPLTPEQSAAIDQLLLADIPAGGPGGALGIIRNGEIIYIRYAGLADLDTQRPIDASTRFNVASNAKQFTALAVLRLVEAGQLSLEDDIRKYFPKLFPAIEAPITIAQLINHTSGIRDVYNLWSFQGITWWKKTLDNDAALALLHRQRDLNFAPGSQYLYSNSNYLLLTHIVAQVSGQSFRAYTDQLFQDLGMTATRFADDHRDLGPNIARPYFNFDTWTTFKWRTDLHGDGALFSTLPDQLAWELALQRGEAPKFSDALLSRSQQILNASSDYGFGLEHGRYRGVEASWHNGSTGPWDASFLRLPAQQLSIVASDNSGKFGTSALVRAVADVVLADVFTQAAYPTAPSEVGPEIPVEKLLGTYLTDNGFAFKFKLVDSNLVLERNGRNDVVLELEAGNVYHQKFDPAFKQEFTWDAAQGMQVTAYYRAHAPYTLTRADVDWAGYDYEELAGRYHNDELKVSYQISHLGQGRYALKAGKNQREGDLYGRDRLLVQGYNIRFSRNAAGEVVGLLVSDDRVRNLWFAKVLRR</sequence>
<reference evidence="3" key="1">
    <citation type="submission" date="2020-08" db="EMBL/GenBank/DDBJ databases">
        <title>Lewinella bacteria from marine environments.</title>
        <authorList>
            <person name="Zhong Y."/>
        </authorList>
    </citation>
    <scope>NUCLEOTIDE SEQUENCE</scope>
    <source>
        <strain evidence="3">KCTC 42187</strain>
    </source>
</reference>